<dbReference type="AlphaFoldDB" id="A0A8D5U8A1"/>
<evidence type="ECO:0008006" key="3">
    <source>
        <dbReference type="Google" id="ProtNLM"/>
    </source>
</evidence>
<dbReference type="InterPro" id="IPR012675">
    <property type="entry name" value="Beta-grasp_dom_sf"/>
</dbReference>
<proteinExistence type="predicted"/>
<dbReference type="CDD" id="cd17040">
    <property type="entry name" value="Ubl_MoaD_like"/>
    <property type="match status" value="1"/>
</dbReference>
<gene>
    <name evidence="1" type="ORF">KN1_18810</name>
</gene>
<dbReference type="Proteomes" id="UP000825123">
    <property type="component" value="Chromosome"/>
</dbReference>
<dbReference type="Gene3D" id="3.10.20.30">
    <property type="match status" value="1"/>
</dbReference>
<dbReference type="RefSeq" id="WP_221287276.1">
    <property type="nucleotide sequence ID" value="NZ_AP024597.1"/>
</dbReference>
<reference evidence="1 2" key="1">
    <citation type="submission" date="2021-04" db="EMBL/GenBank/DDBJ databases">
        <title>Complete genome sequence of Stygiolobus sp. KN-1.</title>
        <authorList>
            <person name="Nakamura K."/>
            <person name="Sakai H."/>
            <person name="Kurosawa N."/>
        </authorList>
    </citation>
    <scope>NUCLEOTIDE SEQUENCE [LARGE SCALE GENOMIC DNA]</scope>
    <source>
        <strain evidence="1 2">KN-1</strain>
    </source>
</reference>
<dbReference type="Pfam" id="PF02597">
    <property type="entry name" value="ThiS"/>
    <property type="match status" value="1"/>
</dbReference>
<sequence>MPLTVVLRGPLVTTYGFEKITYDGEYTIQEIIKKIDNNKNIIYDNKVGNIKSGYIILVNGKDYRLLKNHVIKDNDLIEIIPINHGG</sequence>
<dbReference type="EMBL" id="AP024597">
    <property type="protein sequence ID" value="BCU70584.1"/>
    <property type="molecule type" value="Genomic_DNA"/>
</dbReference>
<name>A0A8D5U8A1_9CREN</name>
<evidence type="ECO:0000313" key="2">
    <source>
        <dbReference type="Proteomes" id="UP000825123"/>
    </source>
</evidence>
<protein>
    <recommendedName>
        <fullName evidence="3">Ubiquitin</fullName>
    </recommendedName>
</protein>
<accession>A0A8D5U8A1</accession>
<dbReference type="GeneID" id="66163609"/>
<dbReference type="InterPro" id="IPR003749">
    <property type="entry name" value="ThiS/MoaD-like"/>
</dbReference>
<dbReference type="InterPro" id="IPR016155">
    <property type="entry name" value="Mopterin_synth/thiamin_S_b"/>
</dbReference>
<keyword evidence="2" id="KW-1185">Reference proteome</keyword>
<dbReference type="KEGG" id="csty:KN1_18810"/>
<organism evidence="1 2">
    <name type="scientific">Stygiolobus caldivivus</name>
    <dbReference type="NCBI Taxonomy" id="2824673"/>
    <lineage>
        <taxon>Archaea</taxon>
        <taxon>Thermoproteota</taxon>
        <taxon>Thermoprotei</taxon>
        <taxon>Sulfolobales</taxon>
        <taxon>Sulfolobaceae</taxon>
        <taxon>Stygiolobus</taxon>
    </lineage>
</organism>
<evidence type="ECO:0000313" key="1">
    <source>
        <dbReference type="EMBL" id="BCU70584.1"/>
    </source>
</evidence>
<dbReference type="SUPFAM" id="SSF54285">
    <property type="entry name" value="MoaD/ThiS"/>
    <property type="match status" value="1"/>
</dbReference>